<dbReference type="Pfam" id="PF14724">
    <property type="entry name" value="mit_SMPDase"/>
    <property type="match status" value="1"/>
</dbReference>
<dbReference type="AlphaFoldDB" id="A0A7J7NI23"/>
<dbReference type="OrthoDB" id="10251508at2759"/>
<dbReference type="Proteomes" id="UP000541444">
    <property type="component" value="Unassembled WGS sequence"/>
</dbReference>
<keyword evidence="2" id="KW-1185">Reference proteome</keyword>
<comment type="caution">
    <text evidence="1">The sequence shown here is derived from an EMBL/GenBank/DDBJ whole genome shotgun (WGS) entry which is preliminary data.</text>
</comment>
<proteinExistence type="predicted"/>
<dbReference type="PANTHER" id="PTHR31801">
    <property type="entry name" value="ALTERED INHERITANCE OF MITOCHONDRIA PROTEIN 24, MITOCHONDRIAL"/>
    <property type="match status" value="1"/>
</dbReference>
<accession>A0A7J7NI23</accession>
<reference evidence="1 2" key="1">
    <citation type="journal article" date="2020" name="IScience">
        <title>Genome Sequencing of the Endangered Kingdonia uniflora (Circaeasteraceae, Ranunculales) Reveals Potential Mechanisms of Evolutionary Specialization.</title>
        <authorList>
            <person name="Sun Y."/>
            <person name="Deng T."/>
            <person name="Zhang A."/>
            <person name="Moore M.J."/>
            <person name="Landis J.B."/>
            <person name="Lin N."/>
            <person name="Zhang H."/>
            <person name="Zhang X."/>
            <person name="Huang J."/>
            <person name="Zhang X."/>
            <person name="Sun H."/>
            <person name="Wang H."/>
        </authorList>
    </citation>
    <scope>NUCLEOTIDE SEQUENCE [LARGE SCALE GENOMIC DNA]</scope>
    <source>
        <strain evidence="1">TB1705</strain>
        <tissue evidence="1">Leaf</tissue>
    </source>
</reference>
<evidence type="ECO:0000313" key="2">
    <source>
        <dbReference type="Proteomes" id="UP000541444"/>
    </source>
</evidence>
<dbReference type="PANTHER" id="PTHR31801:SF1">
    <property type="entry name" value="SPHINGOMYELIN PHOSPHODIESTERASE"/>
    <property type="match status" value="1"/>
</dbReference>
<dbReference type="EMBL" id="JACGCM010000779">
    <property type="protein sequence ID" value="KAF6166807.1"/>
    <property type="molecule type" value="Genomic_DNA"/>
</dbReference>
<name>A0A7J7NI23_9MAGN</name>
<organism evidence="1 2">
    <name type="scientific">Kingdonia uniflora</name>
    <dbReference type="NCBI Taxonomy" id="39325"/>
    <lineage>
        <taxon>Eukaryota</taxon>
        <taxon>Viridiplantae</taxon>
        <taxon>Streptophyta</taxon>
        <taxon>Embryophyta</taxon>
        <taxon>Tracheophyta</taxon>
        <taxon>Spermatophyta</taxon>
        <taxon>Magnoliopsida</taxon>
        <taxon>Ranunculales</taxon>
        <taxon>Circaeasteraceae</taxon>
        <taxon>Kingdonia</taxon>
    </lineage>
</organism>
<dbReference type="GO" id="GO:0050290">
    <property type="term" value="F:sphingomyelin phosphodiesterase D activity"/>
    <property type="evidence" value="ECO:0007669"/>
    <property type="project" value="InterPro"/>
</dbReference>
<dbReference type="InterPro" id="IPR024129">
    <property type="entry name" value="Sphingomy_SMPD4"/>
</dbReference>
<sequence length="372" mass="42620">MIFSSSTPPAILSSCFAIETILMKHTTDQNRSFFSITLLALICKVFGFVDSSRSGGLARGWIDQIQGLGLNDGELLSGRVLNLLSPNGALFNLIFSVDRYALVKYVFLIKRLPEWVRFLFQNEKDCHILSELCLLFKSRVKEDSRKSGCYQVQLNVFKYYMFWFAYYPICKDNNESFDAGVIRSKSRRFRFQNWTLSGGGSGQRDPGKKIECELYMRLLYAYLCNFVPKYGPEVAHQPYSSSLLHYSSRYDGSGSVLVLMKFMVNTFVHFWLVDTEFSLLSVNVCRSFEGLNELNMVRILGGGSGSPELSVSGMGSLTYWNSLIQRPLYRFILMTFLFCSIGTSIKNAYQLFGIWISYMEPWKMSLRDFSTQ</sequence>
<evidence type="ECO:0000313" key="1">
    <source>
        <dbReference type="EMBL" id="KAF6166807.1"/>
    </source>
</evidence>
<gene>
    <name evidence="1" type="ORF">GIB67_005683</name>
</gene>
<protein>
    <submittedName>
        <fullName evidence="1">Uncharacterized protein</fullName>
    </submittedName>
</protein>